<evidence type="ECO:0000313" key="1">
    <source>
        <dbReference type="EMBL" id="EFH88627.1"/>
    </source>
</evidence>
<dbReference type="GO" id="GO:0032259">
    <property type="term" value="P:methylation"/>
    <property type="evidence" value="ECO:0007669"/>
    <property type="project" value="UniProtKB-KW"/>
</dbReference>
<dbReference type="InterPro" id="IPR029063">
    <property type="entry name" value="SAM-dependent_MTases_sf"/>
</dbReference>
<dbReference type="PANTHER" id="PTHR43464:SF49">
    <property type="entry name" value="TELLURITE METHYLTRANSFERASE"/>
    <property type="match status" value="1"/>
</dbReference>
<dbReference type="Proteomes" id="UP000004508">
    <property type="component" value="Unassembled WGS sequence"/>
</dbReference>
<dbReference type="SUPFAM" id="SSF53335">
    <property type="entry name" value="S-adenosyl-L-methionine-dependent methyltransferases"/>
    <property type="match status" value="1"/>
</dbReference>
<dbReference type="Gene3D" id="3.40.50.150">
    <property type="entry name" value="Vaccinia Virus protein VP39"/>
    <property type="match status" value="1"/>
</dbReference>
<dbReference type="RefSeq" id="WP_007904730.1">
    <property type="nucleotide sequence ID" value="NZ_ADVG01000001.1"/>
</dbReference>
<keyword evidence="1" id="KW-0489">Methyltransferase</keyword>
<dbReference type="PANTHER" id="PTHR43464">
    <property type="entry name" value="METHYLTRANSFERASE"/>
    <property type="match status" value="1"/>
</dbReference>
<dbReference type="STRING" id="485913.Krac_10106"/>
<keyword evidence="2" id="KW-1185">Reference proteome</keyword>
<sequence>MFLDDKGHHSTPASVFDRLYQKNADPWNYTTSRYEQTKYRISLAALFKERYASALEIGCSIGVMTNMLASRCDALLAVDHSQVALEHARERCKRHEHVAFACLSIPREFPTNMYDLIVLSEVGYYWSREDLALAHTAITGHLSPQGHLLLVHWLVHWEGARPVHPLTADEVHGKFFQACDPPLTPVLHLRAEMDGNRYRLDLFVRQEAREFPNSTV</sequence>
<organism evidence="1 2">
    <name type="scientific">Ktedonobacter racemifer DSM 44963</name>
    <dbReference type="NCBI Taxonomy" id="485913"/>
    <lineage>
        <taxon>Bacteria</taxon>
        <taxon>Bacillati</taxon>
        <taxon>Chloroflexota</taxon>
        <taxon>Ktedonobacteria</taxon>
        <taxon>Ktedonobacterales</taxon>
        <taxon>Ktedonobacteraceae</taxon>
        <taxon>Ktedonobacter</taxon>
    </lineage>
</organism>
<accession>D6TFE7</accession>
<proteinExistence type="predicted"/>
<dbReference type="Pfam" id="PF05401">
    <property type="entry name" value="NodS"/>
    <property type="match status" value="1"/>
</dbReference>
<dbReference type="InParanoid" id="D6TFE7"/>
<dbReference type="EMBL" id="ADVG01000001">
    <property type="protein sequence ID" value="EFH88627.1"/>
    <property type="molecule type" value="Genomic_DNA"/>
</dbReference>
<dbReference type="GO" id="GO:0009312">
    <property type="term" value="P:oligosaccharide biosynthetic process"/>
    <property type="evidence" value="ECO:0007669"/>
    <property type="project" value="InterPro"/>
</dbReference>
<dbReference type="eggNOG" id="COG0500">
    <property type="taxonomic scope" value="Bacteria"/>
</dbReference>
<evidence type="ECO:0000313" key="2">
    <source>
        <dbReference type="Proteomes" id="UP000004508"/>
    </source>
</evidence>
<comment type="caution">
    <text evidence="1">The sequence shown here is derived from an EMBL/GenBank/DDBJ whole genome shotgun (WGS) entry which is preliminary data.</text>
</comment>
<dbReference type="OrthoDB" id="9792518at2"/>
<dbReference type="AlphaFoldDB" id="D6TFE7"/>
<name>D6TFE7_KTERA</name>
<protein>
    <submittedName>
        <fullName evidence="1">Methyltransferase type 12</fullName>
    </submittedName>
</protein>
<dbReference type="CDD" id="cd02440">
    <property type="entry name" value="AdoMet_MTases"/>
    <property type="match status" value="1"/>
</dbReference>
<reference evidence="1 2" key="1">
    <citation type="journal article" date="2011" name="Stand. Genomic Sci.">
        <title>Non-contiguous finished genome sequence and contextual data of the filamentous soil bacterium Ktedonobacter racemifer type strain (SOSP1-21).</title>
        <authorList>
            <person name="Chang Y.J."/>
            <person name="Land M."/>
            <person name="Hauser L."/>
            <person name="Chertkov O."/>
            <person name="Del Rio T.G."/>
            <person name="Nolan M."/>
            <person name="Copeland A."/>
            <person name="Tice H."/>
            <person name="Cheng J.F."/>
            <person name="Lucas S."/>
            <person name="Han C."/>
            <person name="Goodwin L."/>
            <person name="Pitluck S."/>
            <person name="Ivanova N."/>
            <person name="Ovchinikova G."/>
            <person name="Pati A."/>
            <person name="Chen A."/>
            <person name="Palaniappan K."/>
            <person name="Mavromatis K."/>
            <person name="Liolios K."/>
            <person name="Brettin T."/>
            <person name="Fiebig A."/>
            <person name="Rohde M."/>
            <person name="Abt B."/>
            <person name="Goker M."/>
            <person name="Detter J.C."/>
            <person name="Woyke T."/>
            <person name="Bristow J."/>
            <person name="Eisen J.A."/>
            <person name="Markowitz V."/>
            <person name="Hugenholtz P."/>
            <person name="Kyrpides N.C."/>
            <person name="Klenk H.P."/>
            <person name="Lapidus A."/>
        </authorList>
    </citation>
    <scope>NUCLEOTIDE SEQUENCE [LARGE SCALE GENOMIC DNA]</scope>
    <source>
        <strain evidence="2">DSM 44963</strain>
    </source>
</reference>
<dbReference type="InterPro" id="IPR008715">
    <property type="entry name" value="SAM-MeTfrase_NodS-like"/>
</dbReference>
<keyword evidence="1" id="KW-0808">Transferase</keyword>
<gene>
    <name evidence="1" type="ORF">Krac_10106</name>
</gene>
<dbReference type="GO" id="GO:0008757">
    <property type="term" value="F:S-adenosylmethionine-dependent methyltransferase activity"/>
    <property type="evidence" value="ECO:0007669"/>
    <property type="project" value="InterPro"/>
</dbReference>